<dbReference type="EMBL" id="UZAL01003921">
    <property type="protein sequence ID" value="VDO88722.1"/>
    <property type="molecule type" value="Genomic_DNA"/>
</dbReference>
<reference evidence="1 2" key="1">
    <citation type="submission" date="2018-11" db="EMBL/GenBank/DDBJ databases">
        <authorList>
            <consortium name="Pathogen Informatics"/>
        </authorList>
    </citation>
    <scope>NUCLEOTIDE SEQUENCE [LARGE SCALE GENOMIC DNA]</scope>
    <source>
        <strain>Denwood</strain>
        <strain evidence="2">Zambia</strain>
    </source>
</reference>
<keyword evidence="2" id="KW-1185">Reference proteome</keyword>
<sequence>MQSLFSRSTYGGEILSKYSKSLVSCSFELVASLSKEFLFTDVGSDELFESLSVCAK</sequence>
<protein>
    <submittedName>
        <fullName evidence="1">Uncharacterized protein</fullName>
    </submittedName>
</protein>
<accession>A0A3P8CX61</accession>
<gene>
    <name evidence="1" type="ORF">SMTD_LOCUS2661</name>
</gene>
<proteinExistence type="predicted"/>
<dbReference type="Proteomes" id="UP000269396">
    <property type="component" value="Unassembled WGS sequence"/>
</dbReference>
<organism evidence="1 2">
    <name type="scientific">Schistosoma mattheei</name>
    <dbReference type="NCBI Taxonomy" id="31246"/>
    <lineage>
        <taxon>Eukaryota</taxon>
        <taxon>Metazoa</taxon>
        <taxon>Spiralia</taxon>
        <taxon>Lophotrochozoa</taxon>
        <taxon>Platyhelminthes</taxon>
        <taxon>Trematoda</taxon>
        <taxon>Digenea</taxon>
        <taxon>Strigeidida</taxon>
        <taxon>Schistosomatoidea</taxon>
        <taxon>Schistosomatidae</taxon>
        <taxon>Schistosoma</taxon>
    </lineage>
</organism>
<evidence type="ECO:0000313" key="2">
    <source>
        <dbReference type="Proteomes" id="UP000269396"/>
    </source>
</evidence>
<evidence type="ECO:0000313" key="1">
    <source>
        <dbReference type="EMBL" id="VDO88722.1"/>
    </source>
</evidence>
<name>A0A3P8CX61_9TREM</name>
<dbReference type="AlphaFoldDB" id="A0A3P8CX61"/>